<name>A0A0C9W334_9AGAM</name>
<evidence type="ECO:0000313" key="2">
    <source>
        <dbReference type="EMBL" id="KIJ60523.1"/>
    </source>
</evidence>
<reference evidence="2 3" key="1">
    <citation type="submission" date="2014-04" db="EMBL/GenBank/DDBJ databases">
        <title>Evolutionary Origins and Diversification of the Mycorrhizal Mutualists.</title>
        <authorList>
            <consortium name="DOE Joint Genome Institute"/>
            <consortium name="Mycorrhizal Genomics Consortium"/>
            <person name="Kohler A."/>
            <person name="Kuo A."/>
            <person name="Nagy L.G."/>
            <person name="Floudas D."/>
            <person name="Copeland A."/>
            <person name="Barry K.W."/>
            <person name="Cichocki N."/>
            <person name="Veneault-Fourrey C."/>
            <person name="LaButti K."/>
            <person name="Lindquist E.A."/>
            <person name="Lipzen A."/>
            <person name="Lundell T."/>
            <person name="Morin E."/>
            <person name="Murat C."/>
            <person name="Riley R."/>
            <person name="Ohm R."/>
            <person name="Sun H."/>
            <person name="Tunlid A."/>
            <person name="Henrissat B."/>
            <person name="Grigoriev I.V."/>
            <person name="Hibbett D.S."/>
            <person name="Martin F."/>
        </authorList>
    </citation>
    <scope>NUCLEOTIDE SEQUENCE [LARGE SCALE GENOMIC DNA]</scope>
    <source>
        <strain evidence="2 3">MD-312</strain>
    </source>
</reference>
<feature type="region of interest" description="Disordered" evidence="1">
    <location>
        <begin position="1"/>
        <end position="34"/>
    </location>
</feature>
<gene>
    <name evidence="2" type="ORF">HYDPIDRAFT_32157</name>
</gene>
<evidence type="ECO:0000256" key="1">
    <source>
        <dbReference type="SAM" id="MobiDB-lite"/>
    </source>
</evidence>
<dbReference type="Proteomes" id="UP000053820">
    <property type="component" value="Unassembled WGS sequence"/>
</dbReference>
<sequence length="170" mass="18051">MFFYCRSPPVDEQVPDSDDRPGTSNAAANAPGGSRVIAQNADAIGLQPLTTAAAVPSTSVPPQSSSVQPVPPAGVVSLPVDTSTALLPLSSLTPTLTAQLPTSSFLVPSTTPIQEVPFSRPSAHIDSGLDPDPAPRWPQNRRVNSERVAQAFEEALFRLPEENPWEDEWS</sequence>
<protein>
    <submittedName>
        <fullName evidence="2">Uncharacterized protein</fullName>
    </submittedName>
</protein>
<proteinExistence type="predicted"/>
<dbReference type="EMBL" id="KN839871">
    <property type="protein sequence ID" value="KIJ60523.1"/>
    <property type="molecule type" value="Genomic_DNA"/>
</dbReference>
<organism evidence="2 3">
    <name type="scientific">Hydnomerulius pinastri MD-312</name>
    <dbReference type="NCBI Taxonomy" id="994086"/>
    <lineage>
        <taxon>Eukaryota</taxon>
        <taxon>Fungi</taxon>
        <taxon>Dikarya</taxon>
        <taxon>Basidiomycota</taxon>
        <taxon>Agaricomycotina</taxon>
        <taxon>Agaricomycetes</taxon>
        <taxon>Agaricomycetidae</taxon>
        <taxon>Boletales</taxon>
        <taxon>Boletales incertae sedis</taxon>
        <taxon>Leucogyrophana</taxon>
    </lineage>
</organism>
<accession>A0A0C9W334</accession>
<evidence type="ECO:0000313" key="3">
    <source>
        <dbReference type="Proteomes" id="UP000053820"/>
    </source>
</evidence>
<dbReference type="AlphaFoldDB" id="A0A0C9W334"/>
<keyword evidence="3" id="KW-1185">Reference proteome</keyword>
<feature type="region of interest" description="Disordered" evidence="1">
    <location>
        <begin position="116"/>
        <end position="140"/>
    </location>
</feature>
<dbReference type="HOGENOM" id="CLU_1570845_0_0_1"/>